<protein>
    <recommendedName>
        <fullName evidence="4">Lipoprotein with Yx(FWY)xxD motif</fullName>
    </recommendedName>
</protein>
<keyword evidence="3" id="KW-1185">Reference proteome</keyword>
<dbReference type="GO" id="GO:0043448">
    <property type="term" value="P:alkane catabolic process"/>
    <property type="evidence" value="ECO:0007669"/>
    <property type="project" value="TreeGrafter"/>
</dbReference>
<dbReference type="RefSeq" id="WP_261614470.1">
    <property type="nucleotide sequence ID" value="NZ_JALIDZ010000002.1"/>
</dbReference>
<reference evidence="2 3" key="1">
    <citation type="submission" date="2022-04" db="EMBL/GenBank/DDBJ databases">
        <authorList>
            <person name="Ye Y.-Q."/>
            <person name="Du Z.-J."/>
        </authorList>
    </citation>
    <scope>NUCLEOTIDE SEQUENCE [LARGE SCALE GENOMIC DNA]</scope>
    <source>
        <strain evidence="2 3">A6E488</strain>
    </source>
</reference>
<gene>
    <name evidence="2" type="ORF">MUB46_03375</name>
</gene>
<dbReference type="InterPro" id="IPR005297">
    <property type="entry name" value="Lipoprotein_repeat"/>
</dbReference>
<keyword evidence="1" id="KW-0732">Signal</keyword>
<dbReference type="PANTHER" id="PTHR39335">
    <property type="entry name" value="BLL4220 PROTEIN"/>
    <property type="match status" value="1"/>
</dbReference>
<name>A0AAW5QSN6_9HYPH</name>
<dbReference type="PANTHER" id="PTHR39335:SF1">
    <property type="entry name" value="BLL4220 PROTEIN"/>
    <property type="match status" value="1"/>
</dbReference>
<dbReference type="Proteomes" id="UP001320898">
    <property type="component" value="Unassembled WGS sequence"/>
</dbReference>
<proteinExistence type="predicted"/>
<dbReference type="Pfam" id="PF03640">
    <property type="entry name" value="Lipoprotein_15"/>
    <property type="match status" value="2"/>
</dbReference>
<feature type="signal peptide" evidence="1">
    <location>
        <begin position="1"/>
        <end position="23"/>
    </location>
</feature>
<dbReference type="EMBL" id="JALIDZ010000002">
    <property type="protein sequence ID" value="MCT8970892.1"/>
    <property type="molecule type" value="Genomic_DNA"/>
</dbReference>
<dbReference type="AlphaFoldDB" id="A0AAW5QSN6"/>
<accession>A0AAW5QSN6</accession>
<evidence type="ECO:0000313" key="2">
    <source>
        <dbReference type="EMBL" id="MCT8970892.1"/>
    </source>
</evidence>
<dbReference type="InterPro" id="IPR014558">
    <property type="entry name" value="UCP029720"/>
</dbReference>
<evidence type="ECO:0000256" key="1">
    <source>
        <dbReference type="SAM" id="SignalP"/>
    </source>
</evidence>
<evidence type="ECO:0000313" key="3">
    <source>
        <dbReference type="Proteomes" id="UP001320898"/>
    </source>
</evidence>
<feature type="chain" id="PRO_5043341528" description="Lipoprotein with Yx(FWY)xxD motif" evidence="1">
    <location>
        <begin position="24"/>
        <end position="129"/>
    </location>
</feature>
<dbReference type="PIRSF" id="PIRSF029720">
    <property type="entry name" value="UCP029720"/>
    <property type="match status" value="1"/>
</dbReference>
<comment type="caution">
    <text evidence="2">The sequence shown here is derived from an EMBL/GenBank/DDBJ whole genome shotgun (WGS) entry which is preliminary data.</text>
</comment>
<evidence type="ECO:0008006" key="4">
    <source>
        <dbReference type="Google" id="ProtNLM"/>
    </source>
</evidence>
<organism evidence="2 3">
    <name type="scientific">Microbaculum marinisediminis</name>
    <dbReference type="NCBI Taxonomy" id="2931392"/>
    <lineage>
        <taxon>Bacteria</taxon>
        <taxon>Pseudomonadati</taxon>
        <taxon>Pseudomonadota</taxon>
        <taxon>Alphaproteobacteria</taxon>
        <taxon>Hyphomicrobiales</taxon>
        <taxon>Tepidamorphaceae</taxon>
        <taxon>Microbaculum</taxon>
    </lineage>
</organism>
<sequence length="129" mass="13717">MRRTMRLATAFLVSAGLTTPALAGDAPPAVTTNDTAIGKVLADKQGMTLYMFDEDPRGGSSCFGKCAENWPPLKASGNAGPIGDFTIITRQDGIAQWAYKGKPLYLWVRDKAPGETSGDGVRGWQAARP</sequence>